<proteinExistence type="predicted"/>
<dbReference type="eggNOG" id="COG3637">
    <property type="taxonomic scope" value="Bacteria"/>
</dbReference>
<dbReference type="Proteomes" id="UP000029221">
    <property type="component" value="Unassembled WGS sequence"/>
</dbReference>
<feature type="signal peptide" evidence="1">
    <location>
        <begin position="1"/>
        <end position="19"/>
    </location>
</feature>
<dbReference type="Pfam" id="PF13568">
    <property type="entry name" value="OMP_b-brl_2"/>
    <property type="match status" value="1"/>
</dbReference>
<dbReference type="SUPFAM" id="SSF56925">
    <property type="entry name" value="OMPA-like"/>
    <property type="match status" value="1"/>
</dbReference>
<evidence type="ECO:0000313" key="3">
    <source>
        <dbReference type="EMBL" id="GAK97625.1"/>
    </source>
</evidence>
<accession>A0A090Q3R1</accession>
<sequence length="188" mass="21054">MKNIILSLFVIFISLNAYSQVNGEAQYGFRLGLNYSNLSGDIEDADSRLGLHANFFAVVPLSDSFSLQPEIGLSAIGVNEEELRLENGDNVQFKTNWLQVGVLAKVNLGEKLYLLLGPQAGVNVTERDNNDYYNWDIAGVGGIGYNLDENWTLDLRYSYGFANIFDREFGEIAEANNRYFQLGIAYKL</sequence>
<dbReference type="InterPro" id="IPR025665">
    <property type="entry name" value="Beta-barrel_OMP_2"/>
</dbReference>
<evidence type="ECO:0000313" key="4">
    <source>
        <dbReference type="Proteomes" id="UP000029221"/>
    </source>
</evidence>
<dbReference type="Gene3D" id="2.40.160.20">
    <property type="match status" value="1"/>
</dbReference>
<dbReference type="AlphaFoldDB" id="A0A090Q3R1"/>
<dbReference type="InterPro" id="IPR011250">
    <property type="entry name" value="OMP/PagP_B-barrel"/>
</dbReference>
<evidence type="ECO:0000256" key="1">
    <source>
        <dbReference type="SAM" id="SignalP"/>
    </source>
</evidence>
<feature type="chain" id="PRO_5001861528" description="Outer membrane protein beta-barrel domain-containing protein" evidence="1">
    <location>
        <begin position="20"/>
        <end position="188"/>
    </location>
</feature>
<evidence type="ECO:0000259" key="2">
    <source>
        <dbReference type="Pfam" id="PF13568"/>
    </source>
</evidence>
<feature type="domain" description="Outer membrane protein beta-barrel" evidence="2">
    <location>
        <begin position="20"/>
        <end position="166"/>
    </location>
</feature>
<keyword evidence="4" id="KW-1185">Reference proteome</keyword>
<dbReference type="STRING" id="319236.BST91_06290"/>
<comment type="caution">
    <text evidence="3">The sequence shown here is derived from an EMBL/GenBank/DDBJ whole genome shotgun (WGS) entry which is preliminary data.</text>
</comment>
<keyword evidence="1" id="KW-0732">Signal</keyword>
<dbReference type="EMBL" id="BBML01000006">
    <property type="protein sequence ID" value="GAK97625.1"/>
    <property type="molecule type" value="Genomic_DNA"/>
</dbReference>
<protein>
    <recommendedName>
        <fullName evidence="2">Outer membrane protein beta-barrel domain-containing protein</fullName>
    </recommendedName>
</protein>
<reference evidence="3" key="1">
    <citation type="journal article" date="2014" name="Genome Announc.">
        <title>Draft Genome Sequences of Marine Flavobacterium Nonlabens Strains NR17, NR24, NR27, NR32, NR33, and Ara13.</title>
        <authorList>
            <person name="Nakanishi M."/>
            <person name="Meirelles P."/>
            <person name="Suzuki R."/>
            <person name="Takatani N."/>
            <person name="Mino S."/>
            <person name="Suda W."/>
            <person name="Oshima K."/>
            <person name="Hattori M."/>
            <person name="Ohkuma M."/>
            <person name="Hosokawa M."/>
            <person name="Miyashita K."/>
            <person name="Thompson F.L."/>
            <person name="Niwa A."/>
            <person name="Sawabe T."/>
            <person name="Sawabe T."/>
        </authorList>
    </citation>
    <scope>NUCLEOTIDE SEQUENCE [LARGE SCALE GENOMIC DNA]</scope>
    <source>
        <strain evidence="3">JCM 19294</strain>
    </source>
</reference>
<organism evidence="3 4">
    <name type="scientific">Nonlabens tegetincola</name>
    <dbReference type="NCBI Taxonomy" id="323273"/>
    <lineage>
        <taxon>Bacteria</taxon>
        <taxon>Pseudomonadati</taxon>
        <taxon>Bacteroidota</taxon>
        <taxon>Flavobacteriia</taxon>
        <taxon>Flavobacteriales</taxon>
        <taxon>Flavobacteriaceae</taxon>
        <taxon>Nonlabens</taxon>
    </lineage>
</organism>
<name>A0A090Q3R1_9FLAO</name>
<gene>
    <name evidence="3" type="ORF">JCM19294_161</name>
</gene>
<dbReference type="RefSeq" id="WP_042279336.1">
    <property type="nucleotide sequence ID" value="NZ_BBML01000006.1"/>
</dbReference>